<dbReference type="EMBL" id="BLXT01003180">
    <property type="protein sequence ID" value="GFO00909.1"/>
    <property type="molecule type" value="Genomic_DNA"/>
</dbReference>
<keyword evidence="2" id="KW-1185">Reference proteome</keyword>
<comment type="caution">
    <text evidence="1">The sequence shown here is derived from an EMBL/GenBank/DDBJ whole genome shotgun (WGS) entry which is preliminary data.</text>
</comment>
<proteinExistence type="predicted"/>
<gene>
    <name evidence="1" type="ORF">PoB_002741400</name>
</gene>
<evidence type="ECO:0000313" key="2">
    <source>
        <dbReference type="Proteomes" id="UP000735302"/>
    </source>
</evidence>
<reference evidence="1 2" key="1">
    <citation type="journal article" date="2021" name="Elife">
        <title>Chloroplast acquisition without the gene transfer in kleptoplastic sea slugs, Plakobranchus ocellatus.</title>
        <authorList>
            <person name="Maeda T."/>
            <person name="Takahashi S."/>
            <person name="Yoshida T."/>
            <person name="Shimamura S."/>
            <person name="Takaki Y."/>
            <person name="Nagai Y."/>
            <person name="Toyoda A."/>
            <person name="Suzuki Y."/>
            <person name="Arimoto A."/>
            <person name="Ishii H."/>
            <person name="Satoh N."/>
            <person name="Nishiyama T."/>
            <person name="Hasebe M."/>
            <person name="Maruyama T."/>
            <person name="Minagawa J."/>
            <person name="Obokata J."/>
            <person name="Shigenobu S."/>
        </authorList>
    </citation>
    <scope>NUCLEOTIDE SEQUENCE [LARGE SCALE GENOMIC DNA]</scope>
</reference>
<sequence length="94" mass="11188">MMRWLLHYLLPVYHNDRFPDFITNYPHPKVIMGQTRKRENFTYPPIMPTCGCHLLYSNELKSSLKITAPGIRWVGRHEAHLGRAEGRQREENRV</sequence>
<dbReference type="AlphaFoldDB" id="A0AAV4A2V0"/>
<evidence type="ECO:0000313" key="1">
    <source>
        <dbReference type="EMBL" id="GFO00909.1"/>
    </source>
</evidence>
<accession>A0AAV4A2V0</accession>
<protein>
    <submittedName>
        <fullName evidence="1">Uncharacterized protein</fullName>
    </submittedName>
</protein>
<name>A0AAV4A2V0_9GAST</name>
<dbReference type="Proteomes" id="UP000735302">
    <property type="component" value="Unassembled WGS sequence"/>
</dbReference>
<organism evidence="1 2">
    <name type="scientific">Plakobranchus ocellatus</name>
    <dbReference type="NCBI Taxonomy" id="259542"/>
    <lineage>
        <taxon>Eukaryota</taxon>
        <taxon>Metazoa</taxon>
        <taxon>Spiralia</taxon>
        <taxon>Lophotrochozoa</taxon>
        <taxon>Mollusca</taxon>
        <taxon>Gastropoda</taxon>
        <taxon>Heterobranchia</taxon>
        <taxon>Euthyneura</taxon>
        <taxon>Panpulmonata</taxon>
        <taxon>Sacoglossa</taxon>
        <taxon>Placobranchoidea</taxon>
        <taxon>Plakobranchidae</taxon>
        <taxon>Plakobranchus</taxon>
    </lineage>
</organism>